<feature type="transmembrane region" description="Helical" evidence="1">
    <location>
        <begin position="36"/>
        <end position="58"/>
    </location>
</feature>
<evidence type="ECO:0000313" key="3">
    <source>
        <dbReference type="Proteomes" id="UP001595615"/>
    </source>
</evidence>
<accession>A0ABV7X6S2</accession>
<reference evidence="3" key="1">
    <citation type="journal article" date="2019" name="Int. J. Syst. Evol. Microbiol.">
        <title>The Global Catalogue of Microorganisms (GCM) 10K type strain sequencing project: providing services to taxonomists for standard genome sequencing and annotation.</title>
        <authorList>
            <consortium name="The Broad Institute Genomics Platform"/>
            <consortium name="The Broad Institute Genome Sequencing Center for Infectious Disease"/>
            <person name="Wu L."/>
            <person name="Ma J."/>
        </authorList>
    </citation>
    <scope>NUCLEOTIDE SEQUENCE [LARGE SCALE GENOMIC DNA]</scope>
    <source>
        <strain evidence="3">KCTC 42644</strain>
    </source>
</reference>
<keyword evidence="1" id="KW-1133">Transmembrane helix</keyword>
<protein>
    <submittedName>
        <fullName evidence="2">Uncharacterized protein</fullName>
    </submittedName>
</protein>
<evidence type="ECO:0000313" key="2">
    <source>
        <dbReference type="EMBL" id="MFC3711636.1"/>
    </source>
</evidence>
<dbReference type="Proteomes" id="UP001595615">
    <property type="component" value="Unassembled WGS sequence"/>
</dbReference>
<dbReference type="RefSeq" id="WP_380856967.1">
    <property type="nucleotide sequence ID" value="NZ_JBHRXV010000003.1"/>
</dbReference>
<keyword evidence="3" id="KW-1185">Reference proteome</keyword>
<sequence length="71" mass="7766">MDFQTTVTLMLFAAALVGGSLWGTRRKVKRLGDVSYVPWNGLMFLGILVFCVLAAHLVTLMTGVPLKGNIR</sequence>
<feature type="transmembrane region" description="Helical" evidence="1">
    <location>
        <begin position="6"/>
        <end position="24"/>
    </location>
</feature>
<organism evidence="2 3">
    <name type="scientific">Sphingoaurantiacus capsulatus</name>
    <dbReference type="NCBI Taxonomy" id="1771310"/>
    <lineage>
        <taxon>Bacteria</taxon>
        <taxon>Pseudomonadati</taxon>
        <taxon>Pseudomonadota</taxon>
        <taxon>Alphaproteobacteria</taxon>
        <taxon>Sphingomonadales</taxon>
        <taxon>Sphingosinicellaceae</taxon>
        <taxon>Sphingoaurantiacus</taxon>
    </lineage>
</organism>
<gene>
    <name evidence="2" type="ORF">ACFOMD_03580</name>
</gene>
<keyword evidence="1" id="KW-0472">Membrane</keyword>
<keyword evidence="1" id="KW-0812">Transmembrane</keyword>
<dbReference type="EMBL" id="JBHRXV010000003">
    <property type="protein sequence ID" value="MFC3711636.1"/>
    <property type="molecule type" value="Genomic_DNA"/>
</dbReference>
<evidence type="ECO:0000256" key="1">
    <source>
        <dbReference type="SAM" id="Phobius"/>
    </source>
</evidence>
<name>A0ABV7X6S2_9SPHN</name>
<proteinExistence type="predicted"/>
<comment type="caution">
    <text evidence="2">The sequence shown here is derived from an EMBL/GenBank/DDBJ whole genome shotgun (WGS) entry which is preliminary data.</text>
</comment>